<dbReference type="Proteomes" id="UP000799777">
    <property type="component" value="Unassembled WGS sequence"/>
</dbReference>
<dbReference type="EMBL" id="ML978329">
    <property type="protein sequence ID" value="KAF2023705.1"/>
    <property type="molecule type" value="Genomic_DNA"/>
</dbReference>
<organism evidence="2 3">
    <name type="scientific">Setomelanomma holmii</name>
    <dbReference type="NCBI Taxonomy" id="210430"/>
    <lineage>
        <taxon>Eukaryota</taxon>
        <taxon>Fungi</taxon>
        <taxon>Dikarya</taxon>
        <taxon>Ascomycota</taxon>
        <taxon>Pezizomycotina</taxon>
        <taxon>Dothideomycetes</taxon>
        <taxon>Pleosporomycetidae</taxon>
        <taxon>Pleosporales</taxon>
        <taxon>Pleosporineae</taxon>
        <taxon>Phaeosphaeriaceae</taxon>
        <taxon>Setomelanomma</taxon>
    </lineage>
</organism>
<feature type="signal peptide" evidence="1">
    <location>
        <begin position="1"/>
        <end position="19"/>
    </location>
</feature>
<evidence type="ECO:0000313" key="2">
    <source>
        <dbReference type="EMBL" id="KAF2023705.1"/>
    </source>
</evidence>
<accession>A0A9P4GY86</accession>
<name>A0A9P4GY86_9PLEO</name>
<gene>
    <name evidence="2" type="ORF">EK21DRAFT_80253</name>
</gene>
<dbReference type="OrthoDB" id="3223416at2759"/>
<feature type="chain" id="PRO_5040271257" description="Small secreted protein" evidence="1">
    <location>
        <begin position="20"/>
        <end position="174"/>
    </location>
</feature>
<keyword evidence="3" id="KW-1185">Reference proteome</keyword>
<sequence length="174" mass="18448">MRIAHLLVACVSVLSQIFAQTDTNNTYLIAPALVSRNNSTIIQCWKLTTSFKRSSIPGISGTQVATISNNTNLAYTILPPRYNGGLHTAPAPQLVHFLSGIAHVTLPQDNTADIWIVGGKGGLLFATDTTGVGHITTYPSDQETVALVAPFAGGVIPSFEVQNEGPCLGKQTFI</sequence>
<proteinExistence type="predicted"/>
<evidence type="ECO:0008006" key="4">
    <source>
        <dbReference type="Google" id="ProtNLM"/>
    </source>
</evidence>
<evidence type="ECO:0000313" key="3">
    <source>
        <dbReference type="Proteomes" id="UP000799777"/>
    </source>
</evidence>
<comment type="caution">
    <text evidence="2">The sequence shown here is derived from an EMBL/GenBank/DDBJ whole genome shotgun (WGS) entry which is preliminary data.</text>
</comment>
<reference evidence="2" key="1">
    <citation type="journal article" date="2020" name="Stud. Mycol.">
        <title>101 Dothideomycetes genomes: a test case for predicting lifestyles and emergence of pathogens.</title>
        <authorList>
            <person name="Haridas S."/>
            <person name="Albert R."/>
            <person name="Binder M."/>
            <person name="Bloem J."/>
            <person name="Labutti K."/>
            <person name="Salamov A."/>
            <person name="Andreopoulos B."/>
            <person name="Baker S."/>
            <person name="Barry K."/>
            <person name="Bills G."/>
            <person name="Bluhm B."/>
            <person name="Cannon C."/>
            <person name="Castanera R."/>
            <person name="Culley D."/>
            <person name="Daum C."/>
            <person name="Ezra D."/>
            <person name="Gonzalez J."/>
            <person name="Henrissat B."/>
            <person name="Kuo A."/>
            <person name="Liang C."/>
            <person name="Lipzen A."/>
            <person name="Lutzoni F."/>
            <person name="Magnuson J."/>
            <person name="Mondo S."/>
            <person name="Nolan M."/>
            <person name="Ohm R."/>
            <person name="Pangilinan J."/>
            <person name="Park H.-J."/>
            <person name="Ramirez L."/>
            <person name="Alfaro M."/>
            <person name="Sun H."/>
            <person name="Tritt A."/>
            <person name="Yoshinaga Y."/>
            <person name="Zwiers L.-H."/>
            <person name="Turgeon B."/>
            <person name="Goodwin S."/>
            <person name="Spatafora J."/>
            <person name="Crous P."/>
            <person name="Grigoriev I."/>
        </authorList>
    </citation>
    <scope>NUCLEOTIDE SEQUENCE</scope>
    <source>
        <strain evidence="2">CBS 110217</strain>
    </source>
</reference>
<protein>
    <recommendedName>
        <fullName evidence="4">Small secreted protein</fullName>
    </recommendedName>
</protein>
<dbReference type="AlphaFoldDB" id="A0A9P4GY86"/>
<keyword evidence="1" id="KW-0732">Signal</keyword>
<evidence type="ECO:0000256" key="1">
    <source>
        <dbReference type="SAM" id="SignalP"/>
    </source>
</evidence>